<dbReference type="EMBL" id="JACAZI010000024">
    <property type="protein sequence ID" value="KAF7335569.1"/>
    <property type="molecule type" value="Genomic_DNA"/>
</dbReference>
<keyword evidence="2" id="KW-1185">Reference proteome</keyword>
<protein>
    <submittedName>
        <fullName evidence="1">Uncharacterized protein</fullName>
    </submittedName>
</protein>
<evidence type="ECO:0000313" key="1">
    <source>
        <dbReference type="EMBL" id="KAF7335569.1"/>
    </source>
</evidence>
<comment type="caution">
    <text evidence="1">The sequence shown here is derived from an EMBL/GenBank/DDBJ whole genome shotgun (WGS) entry which is preliminary data.</text>
</comment>
<sequence length="385" mass="43047">MVPAALHIQELWDHIIDLLYQSQNDLHSCSLACRAFVARAQSHAFCEIQIENRGQGNRLSAVLSSSPHLISYILHLYFKNCGPLSISPLNTVPWSHLDTITLQRHSFAPLYPHVIEELQVLVALPTIRRLRFRGPLWNPRDLFTIFSRRTTGLDQVDFDQCYLRALPAHMRDDLPVPRTHKPHVHHLELNGAVVGEALVDPACPLDVSGLTYVQSRSPIMHPENLDLNLRSRATITTLEFSQIENLNDFRTTVDLSVFPALRTIRLGEFCVKEHGTSEHPHPHPHIQMLARLPKNNGMTTLSLTLFGPRWVAGQEPRPAINVEALGHDLRALEDVLTRPGSMAALLTVEAQVEVDAADVAGLVRTSMPVLHARGIISVDLVDDGE</sequence>
<gene>
    <name evidence="1" type="ORF">MVEN_02211000</name>
</gene>
<name>A0A8H6X7S6_9AGAR</name>
<reference evidence="1" key="1">
    <citation type="submission" date="2020-05" db="EMBL/GenBank/DDBJ databases">
        <title>Mycena genomes resolve the evolution of fungal bioluminescence.</title>
        <authorList>
            <person name="Tsai I.J."/>
        </authorList>
    </citation>
    <scope>NUCLEOTIDE SEQUENCE</scope>
    <source>
        <strain evidence="1">CCC161011</strain>
    </source>
</reference>
<evidence type="ECO:0000313" key="2">
    <source>
        <dbReference type="Proteomes" id="UP000620124"/>
    </source>
</evidence>
<proteinExistence type="predicted"/>
<accession>A0A8H6X7S6</accession>
<dbReference type="AlphaFoldDB" id="A0A8H6X7S6"/>
<dbReference type="OrthoDB" id="2968433at2759"/>
<organism evidence="1 2">
    <name type="scientific">Mycena venus</name>
    <dbReference type="NCBI Taxonomy" id="2733690"/>
    <lineage>
        <taxon>Eukaryota</taxon>
        <taxon>Fungi</taxon>
        <taxon>Dikarya</taxon>
        <taxon>Basidiomycota</taxon>
        <taxon>Agaricomycotina</taxon>
        <taxon>Agaricomycetes</taxon>
        <taxon>Agaricomycetidae</taxon>
        <taxon>Agaricales</taxon>
        <taxon>Marasmiineae</taxon>
        <taxon>Mycenaceae</taxon>
        <taxon>Mycena</taxon>
    </lineage>
</organism>
<dbReference type="Proteomes" id="UP000620124">
    <property type="component" value="Unassembled WGS sequence"/>
</dbReference>